<dbReference type="Pfam" id="PF14064">
    <property type="entry name" value="HmuY"/>
    <property type="match status" value="1"/>
</dbReference>
<evidence type="ECO:0008006" key="3">
    <source>
        <dbReference type="Google" id="ProtNLM"/>
    </source>
</evidence>
<accession>A0ABP8HNH7</accession>
<gene>
    <name evidence="1" type="ORF">GCM10023149_54290</name>
</gene>
<keyword evidence="2" id="KW-1185">Reference proteome</keyword>
<dbReference type="RefSeq" id="WP_345214391.1">
    <property type="nucleotide sequence ID" value="NZ_BAABFT010000033.1"/>
</dbReference>
<proteinExistence type="predicted"/>
<name>A0ABP8HNH7_9SPHI</name>
<dbReference type="InterPro" id="IPR025921">
    <property type="entry name" value="HmuY"/>
</dbReference>
<sequence>MKSTHPSLHYIIILTIAILFSNNSNVFAQSGNDSIKIANDIPAATKKAYYSIDKHAIVDGADTAGKNWDLAFFKTAVWVNSGVSGTGSTTALVLKNVKFDDIKQAPATGYQSDSATQKAIPQGSGNGWYAYDMNTHTITPVPGRVIILHTASGKYVKLEVLNYYKNGDGDPSHYTFRYAFIEPAK</sequence>
<evidence type="ECO:0000313" key="1">
    <source>
        <dbReference type="EMBL" id="GAA4341776.1"/>
    </source>
</evidence>
<dbReference type="CDD" id="cd12105">
    <property type="entry name" value="HmuY"/>
    <property type="match status" value="1"/>
</dbReference>
<dbReference type="Proteomes" id="UP001500582">
    <property type="component" value="Unassembled WGS sequence"/>
</dbReference>
<evidence type="ECO:0000313" key="2">
    <source>
        <dbReference type="Proteomes" id="UP001500582"/>
    </source>
</evidence>
<dbReference type="EMBL" id="BAABFT010000033">
    <property type="protein sequence ID" value="GAA4341776.1"/>
    <property type="molecule type" value="Genomic_DNA"/>
</dbReference>
<protein>
    <recommendedName>
        <fullName evidence="3">HmuY protein</fullName>
    </recommendedName>
</protein>
<comment type="caution">
    <text evidence="1">The sequence shown here is derived from an EMBL/GenBank/DDBJ whole genome shotgun (WGS) entry which is preliminary data.</text>
</comment>
<reference evidence="2" key="1">
    <citation type="journal article" date="2019" name="Int. J. Syst. Evol. Microbiol.">
        <title>The Global Catalogue of Microorganisms (GCM) 10K type strain sequencing project: providing services to taxonomists for standard genome sequencing and annotation.</title>
        <authorList>
            <consortium name="The Broad Institute Genomics Platform"/>
            <consortium name="The Broad Institute Genome Sequencing Center for Infectious Disease"/>
            <person name="Wu L."/>
            <person name="Ma J."/>
        </authorList>
    </citation>
    <scope>NUCLEOTIDE SEQUENCE [LARGE SCALE GENOMIC DNA]</scope>
    <source>
        <strain evidence="2">JCM 17705</strain>
    </source>
</reference>
<organism evidence="1 2">
    <name type="scientific">Mucilaginibacter gynuensis</name>
    <dbReference type="NCBI Taxonomy" id="1302236"/>
    <lineage>
        <taxon>Bacteria</taxon>
        <taxon>Pseudomonadati</taxon>
        <taxon>Bacteroidota</taxon>
        <taxon>Sphingobacteriia</taxon>
        <taxon>Sphingobacteriales</taxon>
        <taxon>Sphingobacteriaceae</taxon>
        <taxon>Mucilaginibacter</taxon>
    </lineage>
</organism>